<name>A0ABS5UBF7_9BACT</name>
<feature type="binding site" evidence="8">
    <location>
        <begin position="61"/>
        <end position="64"/>
    </location>
    <ligand>
        <name>substrate</name>
    </ligand>
</feature>
<comment type="subcellular location">
    <subcellularLocation>
        <location evidence="8">Cytoplasm</location>
    </subcellularLocation>
</comment>
<evidence type="ECO:0000313" key="10">
    <source>
        <dbReference type="EMBL" id="MBT1073019.1"/>
    </source>
</evidence>
<keyword evidence="11" id="KW-1185">Reference proteome</keyword>
<feature type="binding site" evidence="8">
    <location>
        <position position="204"/>
    </location>
    <ligand>
        <name>ATP</name>
        <dbReference type="ChEBI" id="CHEBI:30616"/>
    </ligand>
</feature>
<dbReference type="PRINTS" id="PR00477">
    <property type="entry name" value="PHGLYCKINASE"/>
</dbReference>
<dbReference type="Proteomes" id="UP000784128">
    <property type="component" value="Unassembled WGS sequence"/>
</dbReference>
<feature type="binding site" evidence="8">
    <location>
        <begin position="352"/>
        <end position="355"/>
    </location>
    <ligand>
        <name>ATP</name>
        <dbReference type="ChEBI" id="CHEBI:30616"/>
    </ligand>
</feature>
<dbReference type="Gene3D" id="3.40.50.1260">
    <property type="entry name" value="Phosphoglycerate kinase, N-terminal domain"/>
    <property type="match status" value="2"/>
</dbReference>
<keyword evidence="8" id="KW-0324">Glycolysis</keyword>
<feature type="binding site" evidence="8">
    <location>
        <position position="120"/>
    </location>
    <ligand>
        <name>substrate</name>
    </ligand>
</feature>
<dbReference type="CDD" id="cd00318">
    <property type="entry name" value="Phosphoglycerate_kinase"/>
    <property type="match status" value="1"/>
</dbReference>
<feature type="binding site" evidence="8">
    <location>
        <position position="38"/>
    </location>
    <ligand>
        <name>substrate</name>
    </ligand>
</feature>
<feature type="binding site" evidence="8">
    <location>
        <position position="153"/>
    </location>
    <ligand>
        <name>substrate</name>
    </ligand>
</feature>
<keyword evidence="6 8" id="KW-0418">Kinase</keyword>
<dbReference type="InterPro" id="IPR015824">
    <property type="entry name" value="Phosphoglycerate_kinase_N"/>
</dbReference>
<dbReference type="PANTHER" id="PTHR11406">
    <property type="entry name" value="PHOSPHOGLYCERATE KINASE"/>
    <property type="match status" value="1"/>
</dbReference>
<dbReference type="InterPro" id="IPR036043">
    <property type="entry name" value="Phosphoglycerate_kinase_sf"/>
</dbReference>
<comment type="subunit">
    <text evidence="8">Monomer.</text>
</comment>
<evidence type="ECO:0000256" key="7">
    <source>
        <dbReference type="ARBA" id="ARBA00022840"/>
    </source>
</evidence>
<evidence type="ECO:0000256" key="9">
    <source>
        <dbReference type="RuleBase" id="RU000532"/>
    </source>
</evidence>
<comment type="caution">
    <text evidence="8">Lacks conserved residue(s) required for the propagation of feature annotation.</text>
</comment>
<comment type="catalytic activity">
    <reaction evidence="1 8 9">
        <text>(2R)-3-phosphoglycerate + ATP = (2R)-3-phospho-glyceroyl phosphate + ADP</text>
        <dbReference type="Rhea" id="RHEA:14801"/>
        <dbReference type="ChEBI" id="CHEBI:30616"/>
        <dbReference type="ChEBI" id="CHEBI:57604"/>
        <dbReference type="ChEBI" id="CHEBI:58272"/>
        <dbReference type="ChEBI" id="CHEBI:456216"/>
        <dbReference type="EC" id="2.7.2.3"/>
    </reaction>
</comment>
<dbReference type="EC" id="2.7.2.3" evidence="3 8"/>
<evidence type="ECO:0000256" key="4">
    <source>
        <dbReference type="ARBA" id="ARBA00022679"/>
    </source>
</evidence>
<organism evidence="10 11">
    <name type="scientific">Pelotalea chapellei</name>
    <dbReference type="NCBI Taxonomy" id="44671"/>
    <lineage>
        <taxon>Bacteria</taxon>
        <taxon>Pseudomonadati</taxon>
        <taxon>Thermodesulfobacteriota</taxon>
        <taxon>Desulfuromonadia</taxon>
        <taxon>Geobacterales</taxon>
        <taxon>Geobacteraceae</taxon>
        <taxon>Pelotalea</taxon>
    </lineage>
</organism>
<keyword evidence="5 8" id="KW-0547">Nucleotide-binding</keyword>
<comment type="pathway">
    <text evidence="8">Carbohydrate degradation; glycolysis; pyruvate from D-glyceraldehyde 3-phosphate: step 2/5.</text>
</comment>
<dbReference type="GO" id="GO:0016301">
    <property type="term" value="F:kinase activity"/>
    <property type="evidence" value="ECO:0007669"/>
    <property type="project" value="UniProtKB-KW"/>
</dbReference>
<evidence type="ECO:0000256" key="6">
    <source>
        <dbReference type="ARBA" id="ARBA00022777"/>
    </source>
</evidence>
<evidence type="ECO:0000256" key="1">
    <source>
        <dbReference type="ARBA" id="ARBA00000642"/>
    </source>
</evidence>
<feature type="binding site" evidence="8">
    <location>
        <begin position="22"/>
        <end position="24"/>
    </location>
    <ligand>
        <name>substrate</name>
    </ligand>
</feature>
<dbReference type="HAMAP" id="MF_00145">
    <property type="entry name" value="Phosphoglyc_kinase"/>
    <property type="match status" value="1"/>
</dbReference>
<evidence type="ECO:0000256" key="3">
    <source>
        <dbReference type="ARBA" id="ARBA00013061"/>
    </source>
</evidence>
<dbReference type="EMBL" id="JAHDYS010000015">
    <property type="protein sequence ID" value="MBT1073019.1"/>
    <property type="molecule type" value="Genomic_DNA"/>
</dbReference>
<dbReference type="PROSITE" id="PS00111">
    <property type="entry name" value="PGLYCERATE_KINASE"/>
    <property type="match status" value="1"/>
</dbReference>
<keyword evidence="4 8" id="KW-0808">Transferase</keyword>
<dbReference type="SUPFAM" id="SSF53748">
    <property type="entry name" value="Phosphoglycerate kinase"/>
    <property type="match status" value="1"/>
</dbReference>
<dbReference type="InterPro" id="IPR001576">
    <property type="entry name" value="Phosphoglycerate_kinase"/>
</dbReference>
<proteinExistence type="inferred from homology"/>
<feature type="binding site" evidence="8">
    <location>
        <position position="326"/>
    </location>
    <ligand>
        <name>ATP</name>
        <dbReference type="ChEBI" id="CHEBI:30616"/>
    </ligand>
</feature>
<evidence type="ECO:0000256" key="5">
    <source>
        <dbReference type="ARBA" id="ARBA00022741"/>
    </source>
</evidence>
<keyword evidence="8" id="KW-0963">Cytoplasm</keyword>
<comment type="similarity">
    <text evidence="2 8 9">Belongs to the phosphoglycerate kinase family.</text>
</comment>
<dbReference type="Pfam" id="PF00162">
    <property type="entry name" value="PGK"/>
    <property type="match status" value="1"/>
</dbReference>
<protein>
    <recommendedName>
        <fullName evidence="3 8">Phosphoglycerate kinase</fullName>
        <ecNumber evidence="3 8">2.7.2.3</ecNumber>
    </recommendedName>
</protein>
<evidence type="ECO:0000256" key="2">
    <source>
        <dbReference type="ARBA" id="ARBA00008982"/>
    </source>
</evidence>
<sequence length="399" mass="43107">MPIRYIDQIKDFKNKRVFIRVDFNVPQDEKGNITEDTRIAAAVPTIRYVVEQGAKVILASHLGRPKGEKKAKYSMAPAVKRLSELLGLKVKLAPDCFGPEVTKLIDSMKSGEVVMLENVRFYPGEEKNDAEFAEQLANGCEIYVNDAFAVSHRAHASVEAITKVIPIIAAGFLMRNEMTFFDKAMQNPVRPLVAILGGAKVSGKLEVLETLVNKVDKVVIGGGMAFTFLKAMGYSVGKSLVEDELIPTAKKIMDKAKKKGVMFYLPVDCVVANAFEATATNFITTVQEIPEGWMALDIGPASATLFAETLRDAKTVIWNGPMGVFEMDAFARGTFAVAEAVGSAFATTIIGGGDTDSAVRKAGVDTKVSYISTGGGAFLELLEGKILPGVKVLDIKAKK</sequence>
<evidence type="ECO:0000256" key="8">
    <source>
        <dbReference type="HAMAP-Rule" id="MF_00145"/>
    </source>
</evidence>
<dbReference type="PIRSF" id="PIRSF000724">
    <property type="entry name" value="Pgk"/>
    <property type="match status" value="1"/>
</dbReference>
<dbReference type="RefSeq" id="WP_214300623.1">
    <property type="nucleotide sequence ID" value="NZ_JAHDYS010000015.1"/>
</dbReference>
<keyword evidence="7 8" id="KW-0067">ATP-binding</keyword>
<evidence type="ECO:0000313" key="11">
    <source>
        <dbReference type="Proteomes" id="UP000784128"/>
    </source>
</evidence>
<dbReference type="InterPro" id="IPR015911">
    <property type="entry name" value="Phosphoglycerate_kinase_CS"/>
</dbReference>
<dbReference type="PANTHER" id="PTHR11406:SF23">
    <property type="entry name" value="PHOSPHOGLYCERATE KINASE 1, CHLOROPLASTIC-RELATED"/>
    <property type="match status" value="1"/>
</dbReference>
<reference evidence="10 11" key="1">
    <citation type="submission" date="2021-05" db="EMBL/GenBank/DDBJ databases">
        <title>The draft genome of Geobacter chapellei DSM 13688.</title>
        <authorList>
            <person name="Xu Z."/>
            <person name="Masuda Y."/>
            <person name="Itoh H."/>
            <person name="Senoo K."/>
        </authorList>
    </citation>
    <scope>NUCLEOTIDE SEQUENCE [LARGE SCALE GENOMIC DNA]</scope>
    <source>
        <strain evidence="10 11">DSM 13688</strain>
    </source>
</reference>
<comment type="caution">
    <text evidence="10">The sequence shown here is derived from an EMBL/GenBank/DDBJ whole genome shotgun (WGS) entry which is preliminary data.</text>
</comment>
<accession>A0ABS5UBF7</accession>
<gene>
    <name evidence="8" type="primary">pgk</name>
    <name evidence="10" type="ORF">KJB30_14595</name>
</gene>